<dbReference type="RefSeq" id="WP_125712424.1">
    <property type="nucleotide sequence ID" value="NZ_JBHTOP010000002.1"/>
</dbReference>
<name>A0ABW4J4V4_9LACO</name>
<evidence type="ECO:0000256" key="1">
    <source>
        <dbReference type="SAM" id="Phobius"/>
    </source>
</evidence>
<proteinExistence type="predicted"/>
<evidence type="ECO:0000313" key="2">
    <source>
        <dbReference type="EMBL" id="MFD1670674.1"/>
    </source>
</evidence>
<evidence type="ECO:0000313" key="3">
    <source>
        <dbReference type="Proteomes" id="UP001597267"/>
    </source>
</evidence>
<dbReference type="Pfam" id="PF22564">
    <property type="entry name" value="HAAS"/>
    <property type="match status" value="1"/>
</dbReference>
<feature type="transmembrane region" description="Helical" evidence="1">
    <location>
        <begin position="86"/>
        <end position="114"/>
    </location>
</feature>
<feature type="transmembrane region" description="Helical" evidence="1">
    <location>
        <begin position="120"/>
        <end position="148"/>
    </location>
</feature>
<accession>A0ABW4J4V4</accession>
<keyword evidence="1" id="KW-0812">Transmembrane</keyword>
<keyword evidence="1" id="KW-1133">Transmembrane helix</keyword>
<sequence>MMTIEAYLDELQRQLAPLDEDEQADVLDFYLEYIEDAKLTTDAEVIAKLGTPRQLARKILADHSIKQNEINSESGRQVTPKSNISMIWVIILAILSTPVTIPISIVILLVLFAFVITAVIIIGSILATLAALIIGGIVLSAFCFYIGLGLILTHFFVGLSYMGLGLVGVGIVFILIPFIRLMAKVLFQAMGNFFRYIYTKFNDRRNRRQGVA</sequence>
<protein>
    <submittedName>
        <fullName evidence="2">HAAS domain-containing protein</fullName>
    </submittedName>
</protein>
<comment type="caution">
    <text evidence="2">The sequence shown here is derived from an EMBL/GenBank/DDBJ whole genome shotgun (WGS) entry which is preliminary data.</text>
</comment>
<dbReference type="Proteomes" id="UP001597267">
    <property type="component" value="Unassembled WGS sequence"/>
</dbReference>
<gene>
    <name evidence="2" type="ORF">ACFQ5M_01045</name>
</gene>
<organism evidence="2 3">
    <name type="scientific">Agrilactobacillus yilanensis</name>
    <dbReference type="NCBI Taxonomy" id="2485997"/>
    <lineage>
        <taxon>Bacteria</taxon>
        <taxon>Bacillati</taxon>
        <taxon>Bacillota</taxon>
        <taxon>Bacilli</taxon>
        <taxon>Lactobacillales</taxon>
        <taxon>Lactobacillaceae</taxon>
        <taxon>Agrilactobacillus</taxon>
    </lineage>
</organism>
<dbReference type="EMBL" id="JBHTOP010000002">
    <property type="protein sequence ID" value="MFD1670674.1"/>
    <property type="molecule type" value="Genomic_DNA"/>
</dbReference>
<keyword evidence="3" id="KW-1185">Reference proteome</keyword>
<keyword evidence="1" id="KW-0472">Membrane</keyword>
<reference evidence="3" key="1">
    <citation type="journal article" date="2019" name="Int. J. Syst. Evol. Microbiol.">
        <title>The Global Catalogue of Microorganisms (GCM) 10K type strain sequencing project: providing services to taxonomists for standard genome sequencing and annotation.</title>
        <authorList>
            <consortium name="The Broad Institute Genomics Platform"/>
            <consortium name="The Broad Institute Genome Sequencing Center for Infectious Disease"/>
            <person name="Wu L."/>
            <person name="Ma J."/>
        </authorList>
    </citation>
    <scope>NUCLEOTIDE SEQUENCE [LARGE SCALE GENOMIC DNA]</scope>
    <source>
        <strain evidence="3">CCM 8896</strain>
    </source>
</reference>
<feature type="transmembrane region" description="Helical" evidence="1">
    <location>
        <begin position="155"/>
        <end position="175"/>
    </location>
</feature>